<evidence type="ECO:0000259" key="2">
    <source>
        <dbReference type="Pfam" id="PF20710"/>
    </source>
</evidence>
<organism evidence="3 4">
    <name type="scientific">Cylindrotheca closterium</name>
    <dbReference type="NCBI Taxonomy" id="2856"/>
    <lineage>
        <taxon>Eukaryota</taxon>
        <taxon>Sar</taxon>
        <taxon>Stramenopiles</taxon>
        <taxon>Ochrophyta</taxon>
        <taxon>Bacillariophyta</taxon>
        <taxon>Bacillariophyceae</taxon>
        <taxon>Bacillariophycidae</taxon>
        <taxon>Bacillariales</taxon>
        <taxon>Bacillariaceae</taxon>
        <taxon>Cylindrotheca</taxon>
    </lineage>
</organism>
<evidence type="ECO:0000256" key="1">
    <source>
        <dbReference type="SAM" id="MobiDB-lite"/>
    </source>
</evidence>
<feature type="compositionally biased region" description="Low complexity" evidence="1">
    <location>
        <begin position="341"/>
        <end position="350"/>
    </location>
</feature>
<evidence type="ECO:0000313" key="3">
    <source>
        <dbReference type="EMBL" id="CAJ1950638.1"/>
    </source>
</evidence>
<protein>
    <recommendedName>
        <fullName evidence="2">DUF6824 domain-containing protein</fullName>
    </recommendedName>
</protein>
<feature type="compositionally biased region" description="Low complexity" evidence="1">
    <location>
        <begin position="365"/>
        <end position="377"/>
    </location>
</feature>
<name>A0AAD2JH82_9STRA</name>
<dbReference type="InterPro" id="IPR049227">
    <property type="entry name" value="DUF6824"/>
</dbReference>
<accession>A0AAD2JH82</accession>
<proteinExistence type="predicted"/>
<dbReference type="EMBL" id="CAKOGP040001770">
    <property type="protein sequence ID" value="CAJ1950638.1"/>
    <property type="molecule type" value="Genomic_DNA"/>
</dbReference>
<reference evidence="3" key="1">
    <citation type="submission" date="2023-08" db="EMBL/GenBank/DDBJ databases">
        <authorList>
            <person name="Audoor S."/>
            <person name="Bilcke G."/>
        </authorList>
    </citation>
    <scope>NUCLEOTIDE SEQUENCE</scope>
</reference>
<gene>
    <name evidence="3" type="ORF">CYCCA115_LOCUS12682</name>
</gene>
<dbReference type="AlphaFoldDB" id="A0AAD2JH82"/>
<comment type="caution">
    <text evidence="3">The sequence shown here is derived from an EMBL/GenBank/DDBJ whole genome shotgun (WGS) entry which is preliminary data.</text>
</comment>
<sequence length="392" mass="41008">MNSIPGFASLPQKSPDDDERSSSSDGTVEEPTETEQRYAALRNHQIRFADAIDPNAERVHKLRKKDIIFGRGRGFQNHPGNERMRDIIEKYKTQYHSLNRDGKRKLVEAVHAEITEGGARFLKKLDNEQAWVVVDLPIALQKVSHTMRCRKSIIRQLDEHGNIPGALSTPHLAANLPGMTPLAPMPMSGHLPGMGAIAGMSGFSDPAAGILGGPGAGLPSLGAHGMYAPPGAGAAAAAGDAPLAALEAQRMAALHRYRVLSGMAVARQGDIEYYQHLRREQLLRETRMLQQMGDVALLGGGSPPPTAAGSIVAPSAPTSSLAAVTATAGPSSSSALGVSNAPAAAAGRHIAPPPGARLQPSTLPASASSNLSESSASDIFADAVKDPSAHAE</sequence>
<dbReference type="Proteomes" id="UP001295423">
    <property type="component" value="Unassembled WGS sequence"/>
</dbReference>
<keyword evidence="4" id="KW-1185">Reference proteome</keyword>
<feature type="region of interest" description="Disordered" evidence="1">
    <location>
        <begin position="331"/>
        <end position="392"/>
    </location>
</feature>
<feature type="domain" description="DUF6824" evidence="2">
    <location>
        <begin position="66"/>
        <end position="148"/>
    </location>
</feature>
<evidence type="ECO:0000313" key="4">
    <source>
        <dbReference type="Proteomes" id="UP001295423"/>
    </source>
</evidence>
<feature type="compositionally biased region" description="Basic and acidic residues" evidence="1">
    <location>
        <begin position="383"/>
        <end position="392"/>
    </location>
</feature>
<feature type="region of interest" description="Disordered" evidence="1">
    <location>
        <begin position="1"/>
        <end position="35"/>
    </location>
</feature>
<dbReference type="Pfam" id="PF20710">
    <property type="entry name" value="DUF6824"/>
    <property type="match status" value="1"/>
</dbReference>